<dbReference type="AlphaFoldDB" id="A0A9P6NTE9"/>
<dbReference type="OrthoDB" id="5545019at2759"/>
<dbReference type="GO" id="GO:0005783">
    <property type="term" value="C:endoplasmic reticulum"/>
    <property type="evidence" value="ECO:0007669"/>
    <property type="project" value="TreeGrafter"/>
</dbReference>
<protein>
    <recommendedName>
        <fullName evidence="12">Very-long-chain 3-oxoacyl-CoA reductase</fullName>
    </recommendedName>
</protein>
<keyword evidence="5" id="KW-0560">Oxidoreductase</keyword>
<dbReference type="Pfam" id="PF00106">
    <property type="entry name" value="adh_short"/>
    <property type="match status" value="1"/>
</dbReference>
<organism evidence="10 11">
    <name type="scientific">Cronartium quercuum f. sp. fusiforme G11</name>
    <dbReference type="NCBI Taxonomy" id="708437"/>
    <lineage>
        <taxon>Eukaryota</taxon>
        <taxon>Fungi</taxon>
        <taxon>Dikarya</taxon>
        <taxon>Basidiomycota</taxon>
        <taxon>Pucciniomycotina</taxon>
        <taxon>Pucciniomycetes</taxon>
        <taxon>Pucciniales</taxon>
        <taxon>Coleosporiaceae</taxon>
        <taxon>Cronartium</taxon>
    </lineage>
</organism>
<evidence type="ECO:0000313" key="11">
    <source>
        <dbReference type="Proteomes" id="UP000886653"/>
    </source>
</evidence>
<reference evidence="10" key="1">
    <citation type="submission" date="2013-11" db="EMBL/GenBank/DDBJ databases">
        <title>Genome sequence of the fusiform rust pathogen reveals effectors for host alternation and coevolution with pine.</title>
        <authorList>
            <consortium name="DOE Joint Genome Institute"/>
            <person name="Smith K."/>
            <person name="Pendleton A."/>
            <person name="Kubisiak T."/>
            <person name="Anderson C."/>
            <person name="Salamov A."/>
            <person name="Aerts A."/>
            <person name="Riley R."/>
            <person name="Clum A."/>
            <person name="Lindquist E."/>
            <person name="Ence D."/>
            <person name="Campbell M."/>
            <person name="Kronenberg Z."/>
            <person name="Feau N."/>
            <person name="Dhillon B."/>
            <person name="Hamelin R."/>
            <person name="Burleigh J."/>
            <person name="Smith J."/>
            <person name="Yandell M."/>
            <person name="Nelson C."/>
            <person name="Grigoriev I."/>
            <person name="Davis J."/>
        </authorList>
    </citation>
    <scope>NUCLEOTIDE SEQUENCE</scope>
    <source>
        <strain evidence="10">G11</strain>
    </source>
</reference>
<keyword evidence="11" id="KW-1185">Reference proteome</keyword>
<comment type="similarity">
    <text evidence="8">Belongs to the short-chain dehydrogenases/reductases (SDR) family.</text>
</comment>
<dbReference type="SUPFAM" id="SSF51735">
    <property type="entry name" value="NAD(P)-binding Rossmann-fold domains"/>
    <property type="match status" value="1"/>
</dbReference>
<dbReference type="GO" id="GO:0016491">
    <property type="term" value="F:oxidoreductase activity"/>
    <property type="evidence" value="ECO:0007669"/>
    <property type="project" value="UniProtKB-KW"/>
</dbReference>
<dbReference type="PRINTS" id="PR00081">
    <property type="entry name" value="GDHRDH"/>
</dbReference>
<evidence type="ECO:0008006" key="12">
    <source>
        <dbReference type="Google" id="ProtNLM"/>
    </source>
</evidence>
<dbReference type="PIRSF" id="PIRSF000126">
    <property type="entry name" value="11-beta-HSD1"/>
    <property type="match status" value="1"/>
</dbReference>
<evidence type="ECO:0000256" key="1">
    <source>
        <dbReference type="ARBA" id="ARBA00005194"/>
    </source>
</evidence>
<keyword evidence="2" id="KW-0444">Lipid biosynthesis</keyword>
<dbReference type="PANTHER" id="PTHR43086:SF2">
    <property type="entry name" value="HYDROXYSTEROID DEHYDROGENASE-LIKE PROTEIN 1"/>
    <property type="match status" value="1"/>
</dbReference>
<name>A0A9P6NTE9_9BASI</name>
<dbReference type="InterPro" id="IPR036291">
    <property type="entry name" value="NAD(P)-bd_dom_sf"/>
</dbReference>
<evidence type="ECO:0000256" key="4">
    <source>
        <dbReference type="ARBA" id="ARBA00022857"/>
    </source>
</evidence>
<dbReference type="Proteomes" id="UP000886653">
    <property type="component" value="Unassembled WGS sequence"/>
</dbReference>
<dbReference type="EMBL" id="MU167230">
    <property type="protein sequence ID" value="KAG0149191.1"/>
    <property type="molecule type" value="Genomic_DNA"/>
</dbReference>
<evidence type="ECO:0000256" key="7">
    <source>
        <dbReference type="ARBA" id="ARBA00023160"/>
    </source>
</evidence>
<keyword evidence="7" id="KW-0275">Fatty acid biosynthesis</keyword>
<keyword evidence="9" id="KW-0812">Transmembrane</keyword>
<dbReference type="Gene3D" id="3.40.50.720">
    <property type="entry name" value="NAD(P)-binding Rossmann-like Domain"/>
    <property type="match status" value="1"/>
</dbReference>
<evidence type="ECO:0000256" key="6">
    <source>
        <dbReference type="ARBA" id="ARBA00023098"/>
    </source>
</evidence>
<keyword evidence="6" id="KW-0443">Lipid metabolism</keyword>
<dbReference type="GO" id="GO:0030497">
    <property type="term" value="P:fatty acid elongation"/>
    <property type="evidence" value="ECO:0007669"/>
    <property type="project" value="TreeGrafter"/>
</dbReference>
<sequence length="365" mass="40229">MFILTSLLQSPLSWIRAEVTASHTGAWIILSLASIGFITFIKYPISLIQLILTFTPFSRPFRIPLSKLTKNKISDKGPSAWAIITGPTGGIGKEFAIQLARAGFSLFLVGRNETKLKALELELGSHLKRSSLIKLHAIDLADPTESDWSSFEQAITAASELAPISILVNNAGLSHASPVPFESTPLAELNSITAVNVLAPVRLTKIVVPFMIRHRAGLILNIGSFSALVPTPLLATYAGTKAFLYTWSQALGTELESKGIHVRLLNTYFVASEMSKIRKSSFMIPSPKTYVRSVLSTLGLQGGAIGKAYISTGYLAHALVQWFVDRFGTEYFWLKYNLNLQKSIARRVELKRIRLEKSKKDQKLI</sequence>
<keyword evidence="9" id="KW-1133">Transmembrane helix</keyword>
<comment type="caution">
    <text evidence="10">The sequence shown here is derived from an EMBL/GenBank/DDBJ whole genome shotgun (WGS) entry which is preliminary data.</text>
</comment>
<evidence type="ECO:0000256" key="8">
    <source>
        <dbReference type="RuleBase" id="RU000363"/>
    </source>
</evidence>
<evidence type="ECO:0000256" key="5">
    <source>
        <dbReference type="ARBA" id="ARBA00023002"/>
    </source>
</evidence>
<feature type="transmembrane region" description="Helical" evidence="9">
    <location>
        <begin position="27"/>
        <end position="52"/>
    </location>
</feature>
<proteinExistence type="inferred from homology"/>
<dbReference type="CDD" id="cd05356">
    <property type="entry name" value="17beta-HSD1_like_SDR_c"/>
    <property type="match status" value="1"/>
</dbReference>
<comment type="pathway">
    <text evidence="1">Lipid metabolism; fatty acid biosynthesis.</text>
</comment>
<evidence type="ECO:0000256" key="9">
    <source>
        <dbReference type="SAM" id="Phobius"/>
    </source>
</evidence>
<dbReference type="PROSITE" id="PS00061">
    <property type="entry name" value="ADH_SHORT"/>
    <property type="match status" value="1"/>
</dbReference>
<accession>A0A9P6NTE9</accession>
<evidence type="ECO:0000256" key="2">
    <source>
        <dbReference type="ARBA" id="ARBA00022516"/>
    </source>
</evidence>
<keyword evidence="4" id="KW-0521">NADP</keyword>
<gene>
    <name evidence="10" type="ORF">CROQUDRAFT_654020</name>
</gene>
<dbReference type="InterPro" id="IPR002347">
    <property type="entry name" value="SDR_fam"/>
</dbReference>
<keyword evidence="9" id="KW-0472">Membrane</keyword>
<evidence type="ECO:0000313" key="10">
    <source>
        <dbReference type="EMBL" id="KAG0149191.1"/>
    </source>
</evidence>
<dbReference type="PANTHER" id="PTHR43086">
    <property type="entry name" value="VERY-LONG-CHAIN 3-OXOOACYL-COA REDUCTASE"/>
    <property type="match status" value="1"/>
</dbReference>
<dbReference type="InterPro" id="IPR020904">
    <property type="entry name" value="Sc_DH/Rdtase_CS"/>
</dbReference>
<evidence type="ECO:0000256" key="3">
    <source>
        <dbReference type="ARBA" id="ARBA00022832"/>
    </source>
</evidence>
<dbReference type="PRINTS" id="PR00080">
    <property type="entry name" value="SDRFAMILY"/>
</dbReference>
<keyword evidence="3" id="KW-0276">Fatty acid metabolism</keyword>